<proteinExistence type="predicted"/>
<reference evidence="2" key="1">
    <citation type="journal article" date="2020" name="Nature">
        <title>Giant virus diversity and host interactions through global metagenomics.</title>
        <authorList>
            <person name="Schulz F."/>
            <person name="Roux S."/>
            <person name="Paez-Espino D."/>
            <person name="Jungbluth S."/>
            <person name="Walsh D.A."/>
            <person name="Denef V.J."/>
            <person name="McMahon K.D."/>
            <person name="Konstantinidis K.T."/>
            <person name="Eloe-Fadrosh E.A."/>
            <person name="Kyrpides N.C."/>
            <person name="Woyke T."/>
        </authorList>
    </citation>
    <scope>NUCLEOTIDE SEQUENCE</scope>
    <source>
        <strain evidence="2">GVMAG-M-3300021963-12</strain>
    </source>
</reference>
<organism evidence="2">
    <name type="scientific">viral metagenome</name>
    <dbReference type="NCBI Taxonomy" id="1070528"/>
    <lineage>
        <taxon>unclassified sequences</taxon>
        <taxon>metagenomes</taxon>
        <taxon>organismal metagenomes</taxon>
    </lineage>
</organism>
<keyword evidence="1" id="KW-0812">Transmembrane</keyword>
<dbReference type="AlphaFoldDB" id="A0A6C0CS27"/>
<sequence length="88" mass="9926">MNAQVLATFFIAGFFWGMIVYCFSPIKETAGNLFRAETLAPDDDPDGFRTFVVSRICESPAFRRKVVSGLETLHAEYPNIYADVMKHS</sequence>
<evidence type="ECO:0000313" key="2">
    <source>
        <dbReference type="EMBL" id="QHT07348.1"/>
    </source>
</evidence>
<dbReference type="EMBL" id="MN739481">
    <property type="protein sequence ID" value="QHT07348.1"/>
    <property type="molecule type" value="Genomic_DNA"/>
</dbReference>
<feature type="transmembrane region" description="Helical" evidence="1">
    <location>
        <begin position="6"/>
        <end position="26"/>
    </location>
</feature>
<accession>A0A6C0CS27</accession>
<evidence type="ECO:0000256" key="1">
    <source>
        <dbReference type="SAM" id="Phobius"/>
    </source>
</evidence>
<name>A0A6C0CS27_9ZZZZ</name>
<protein>
    <submittedName>
        <fullName evidence="2">Uncharacterized protein</fullName>
    </submittedName>
</protein>
<keyword evidence="1" id="KW-1133">Transmembrane helix</keyword>
<keyword evidence="1" id="KW-0472">Membrane</keyword>